<evidence type="ECO:0000313" key="3">
    <source>
        <dbReference type="Proteomes" id="UP000027442"/>
    </source>
</evidence>
<organism evidence="2 3">
    <name type="scientific">Hoylesella loescheii DSM 19665 = JCM 12249 = ATCC 15930</name>
    <dbReference type="NCBI Taxonomy" id="1122985"/>
    <lineage>
        <taxon>Bacteria</taxon>
        <taxon>Pseudomonadati</taxon>
        <taxon>Bacteroidota</taxon>
        <taxon>Bacteroidia</taxon>
        <taxon>Bacteroidales</taxon>
        <taxon>Prevotellaceae</taxon>
        <taxon>Hoylesella</taxon>
    </lineage>
</organism>
<dbReference type="InterPro" id="IPR039449">
    <property type="entry name" value="TssO"/>
</dbReference>
<keyword evidence="1" id="KW-0812">Transmembrane</keyword>
<dbReference type="HOGENOM" id="CLU_142153_0_0_10"/>
<dbReference type="AlphaFoldDB" id="A0A069QIN3"/>
<dbReference type="PATRIC" id="fig|1122985.7.peg.2053"/>
<keyword evidence="1" id="KW-1133">Transmembrane helix</keyword>
<dbReference type="eggNOG" id="ENOG502ZAYU">
    <property type="taxonomic scope" value="Bacteria"/>
</dbReference>
<evidence type="ECO:0000313" key="2">
    <source>
        <dbReference type="EMBL" id="KDR51934.1"/>
    </source>
</evidence>
<dbReference type="RefSeq" id="WP_009236149.1">
    <property type="nucleotide sequence ID" value="NZ_KB899217.1"/>
</dbReference>
<protein>
    <submittedName>
        <fullName evidence="2">Uncharacterized protein</fullName>
    </submittedName>
</protein>
<sequence>MTKDENIWTGVKFVLLLVFSVALAYILLCKYVIHIPESKTDLLIKEINESEAILTDQKKMAQQFERIKADIDSLNFEIQQVQHTGEIKMRISRMQEAYKKHGSNPKYLYCVQAYKFLQGYFDVRENLSYTISDNKLIEEDIEKIKANI</sequence>
<comment type="caution">
    <text evidence="2">The sequence shown here is derived from an EMBL/GenBank/DDBJ whole genome shotgun (WGS) entry which is preliminary data.</text>
</comment>
<dbReference type="EMBL" id="JNGW01000086">
    <property type="protein sequence ID" value="KDR51934.1"/>
    <property type="molecule type" value="Genomic_DNA"/>
</dbReference>
<accession>A0A069QIN3</accession>
<keyword evidence="1" id="KW-0472">Membrane</keyword>
<evidence type="ECO:0000256" key="1">
    <source>
        <dbReference type="SAM" id="Phobius"/>
    </source>
</evidence>
<gene>
    <name evidence="2" type="ORF">HMPREF1991_01984</name>
</gene>
<dbReference type="Proteomes" id="UP000027442">
    <property type="component" value="Unassembled WGS sequence"/>
</dbReference>
<proteinExistence type="predicted"/>
<keyword evidence="3" id="KW-1185">Reference proteome</keyword>
<reference evidence="2 3" key="1">
    <citation type="submission" date="2013-08" db="EMBL/GenBank/DDBJ databases">
        <authorList>
            <person name="Weinstock G."/>
            <person name="Sodergren E."/>
            <person name="Wylie T."/>
            <person name="Fulton L."/>
            <person name="Fulton R."/>
            <person name="Fronick C."/>
            <person name="O'Laughlin M."/>
            <person name="Godfrey J."/>
            <person name="Miner T."/>
            <person name="Herter B."/>
            <person name="Appelbaum E."/>
            <person name="Cordes M."/>
            <person name="Lek S."/>
            <person name="Wollam A."/>
            <person name="Pepin K.H."/>
            <person name="Palsikar V.B."/>
            <person name="Mitreva M."/>
            <person name="Wilson R.K."/>
        </authorList>
    </citation>
    <scope>NUCLEOTIDE SEQUENCE [LARGE SCALE GENOMIC DNA]</scope>
    <source>
        <strain evidence="2 3">ATCC 15930</strain>
    </source>
</reference>
<name>A0A069QIN3_HOYLO</name>
<dbReference type="Pfam" id="PF17561">
    <property type="entry name" value="TssO"/>
    <property type="match status" value="1"/>
</dbReference>
<feature type="transmembrane region" description="Helical" evidence="1">
    <location>
        <begin position="13"/>
        <end position="33"/>
    </location>
</feature>